<name>A0A1G1VCG7_9BACT</name>
<keyword evidence="1" id="KW-0812">Transmembrane</keyword>
<feature type="transmembrane region" description="Helical" evidence="1">
    <location>
        <begin position="174"/>
        <end position="192"/>
    </location>
</feature>
<dbReference type="InterPro" id="IPR013216">
    <property type="entry name" value="Methyltransf_11"/>
</dbReference>
<evidence type="ECO:0000256" key="1">
    <source>
        <dbReference type="SAM" id="Phobius"/>
    </source>
</evidence>
<proteinExistence type="predicted"/>
<dbReference type="CDD" id="cd02440">
    <property type="entry name" value="AdoMet_MTases"/>
    <property type="match status" value="1"/>
</dbReference>
<protein>
    <recommendedName>
        <fullName evidence="2">Methyltransferase type 11 domain-containing protein</fullName>
    </recommendedName>
</protein>
<evidence type="ECO:0000313" key="4">
    <source>
        <dbReference type="Proteomes" id="UP000178659"/>
    </source>
</evidence>
<dbReference type="PANTHER" id="PTHR43591">
    <property type="entry name" value="METHYLTRANSFERASE"/>
    <property type="match status" value="1"/>
</dbReference>
<gene>
    <name evidence="3" type="ORF">A3A77_03925</name>
</gene>
<evidence type="ECO:0000313" key="3">
    <source>
        <dbReference type="EMBL" id="OGY13109.1"/>
    </source>
</evidence>
<reference evidence="3 4" key="1">
    <citation type="journal article" date="2016" name="Nat. Commun.">
        <title>Thousands of microbial genomes shed light on interconnected biogeochemical processes in an aquifer system.</title>
        <authorList>
            <person name="Anantharaman K."/>
            <person name="Brown C.T."/>
            <person name="Hug L.A."/>
            <person name="Sharon I."/>
            <person name="Castelle C.J."/>
            <person name="Probst A.J."/>
            <person name="Thomas B.C."/>
            <person name="Singh A."/>
            <person name="Wilkins M.J."/>
            <person name="Karaoz U."/>
            <person name="Brodie E.L."/>
            <person name="Williams K.H."/>
            <person name="Hubbard S.S."/>
            <person name="Banfield J.F."/>
        </authorList>
    </citation>
    <scope>NUCLEOTIDE SEQUENCE [LARGE SCALE GENOMIC DNA]</scope>
</reference>
<comment type="caution">
    <text evidence="3">The sequence shown here is derived from an EMBL/GenBank/DDBJ whole genome shotgun (WGS) entry which is preliminary data.</text>
</comment>
<organism evidence="3 4">
    <name type="scientific">Candidatus Blackburnbacteria bacterium RIFCSPLOWO2_01_FULL_40_20</name>
    <dbReference type="NCBI Taxonomy" id="1797519"/>
    <lineage>
        <taxon>Bacteria</taxon>
        <taxon>Candidatus Blackburniibacteriota</taxon>
    </lineage>
</organism>
<feature type="domain" description="Methyltransferase type 11" evidence="2">
    <location>
        <begin position="45"/>
        <end position="133"/>
    </location>
</feature>
<keyword evidence="1" id="KW-1133">Transmembrane helix</keyword>
<dbReference type="Proteomes" id="UP000178659">
    <property type="component" value="Unassembled WGS sequence"/>
</dbReference>
<feature type="transmembrane region" description="Helical" evidence="1">
    <location>
        <begin position="204"/>
        <end position="227"/>
    </location>
</feature>
<dbReference type="Pfam" id="PF08241">
    <property type="entry name" value="Methyltransf_11"/>
    <property type="match status" value="1"/>
</dbReference>
<dbReference type="GO" id="GO:0008757">
    <property type="term" value="F:S-adenosylmethionine-dependent methyltransferase activity"/>
    <property type="evidence" value="ECO:0007669"/>
    <property type="project" value="InterPro"/>
</dbReference>
<accession>A0A1G1VCG7</accession>
<dbReference type="EMBL" id="MHCC01000020">
    <property type="protein sequence ID" value="OGY13109.1"/>
    <property type="molecule type" value="Genomic_DNA"/>
</dbReference>
<dbReference type="Gene3D" id="3.40.50.150">
    <property type="entry name" value="Vaccinia Virus protein VP39"/>
    <property type="match status" value="1"/>
</dbReference>
<keyword evidence="1" id="KW-0472">Membrane</keyword>
<sequence>MNFKNYWDIFTDKFSSLIIHPQYFIKRYTNNSVKLALQYAKGTLLDVGCGRMPYKKEFLPCIDKYIGLDHPEVAKYYKGEEKPDIFADSTQIPLPSSSCDTVTCFQVLEHIPEPIKALKEMHRVLKKNGIIIISTIQYYPLHDEPYDFYRYTKYGLSHLLHQANFVELKHKEEGNIFTLLFQSINIYLMFILENTSKRDGQKLITILLAPFFLSVTTLLNLLTFVFLPFDNKSKFRIIHTLVAEKN</sequence>
<dbReference type="SUPFAM" id="SSF53335">
    <property type="entry name" value="S-adenosyl-L-methionine-dependent methyltransferases"/>
    <property type="match status" value="1"/>
</dbReference>
<dbReference type="AlphaFoldDB" id="A0A1G1VCG7"/>
<dbReference type="InterPro" id="IPR029063">
    <property type="entry name" value="SAM-dependent_MTases_sf"/>
</dbReference>
<evidence type="ECO:0000259" key="2">
    <source>
        <dbReference type="Pfam" id="PF08241"/>
    </source>
</evidence>